<comment type="caution">
    <text evidence="2">The sequence shown here is derived from an EMBL/GenBank/DDBJ whole genome shotgun (WGS) entry which is preliminary data.</text>
</comment>
<accession>X0SEX0</accession>
<gene>
    <name evidence="2" type="ORF">S01H1_13885</name>
</gene>
<dbReference type="AlphaFoldDB" id="X0SEX0"/>
<dbReference type="EMBL" id="BARS01007186">
    <property type="protein sequence ID" value="GAF79539.1"/>
    <property type="molecule type" value="Genomic_DNA"/>
</dbReference>
<evidence type="ECO:0000256" key="1">
    <source>
        <dbReference type="SAM" id="Phobius"/>
    </source>
</evidence>
<reference evidence="2" key="1">
    <citation type="journal article" date="2014" name="Front. Microbiol.">
        <title>High frequency of phylogenetically diverse reductive dehalogenase-homologous genes in deep subseafloor sedimentary metagenomes.</title>
        <authorList>
            <person name="Kawai M."/>
            <person name="Futagami T."/>
            <person name="Toyoda A."/>
            <person name="Takaki Y."/>
            <person name="Nishi S."/>
            <person name="Hori S."/>
            <person name="Arai W."/>
            <person name="Tsubouchi T."/>
            <person name="Morono Y."/>
            <person name="Uchiyama I."/>
            <person name="Ito T."/>
            <person name="Fujiyama A."/>
            <person name="Inagaki F."/>
            <person name="Takami H."/>
        </authorList>
    </citation>
    <scope>NUCLEOTIDE SEQUENCE</scope>
    <source>
        <strain evidence="2">Expedition CK06-06</strain>
    </source>
</reference>
<name>X0SEX0_9ZZZZ</name>
<keyword evidence="1" id="KW-0812">Transmembrane</keyword>
<proteinExistence type="predicted"/>
<keyword evidence="1" id="KW-0472">Membrane</keyword>
<organism evidence="2">
    <name type="scientific">marine sediment metagenome</name>
    <dbReference type="NCBI Taxonomy" id="412755"/>
    <lineage>
        <taxon>unclassified sequences</taxon>
        <taxon>metagenomes</taxon>
        <taxon>ecological metagenomes</taxon>
    </lineage>
</organism>
<evidence type="ECO:0000313" key="2">
    <source>
        <dbReference type="EMBL" id="GAF79539.1"/>
    </source>
</evidence>
<keyword evidence="1" id="KW-1133">Transmembrane helix</keyword>
<protein>
    <recommendedName>
        <fullName evidence="3">Holin</fullName>
    </recommendedName>
</protein>
<sequence length="65" mass="7044">MSKPVTKSKTFWVNACVLLVAGVVGMQNCEVVVNYPELVTYFVGIVGAVNVVLRFLTNSPVTLVE</sequence>
<evidence type="ECO:0008006" key="3">
    <source>
        <dbReference type="Google" id="ProtNLM"/>
    </source>
</evidence>
<feature type="transmembrane region" description="Helical" evidence="1">
    <location>
        <begin position="39"/>
        <end position="57"/>
    </location>
</feature>